<evidence type="ECO:0000313" key="1">
    <source>
        <dbReference type="EMBL" id="PFG48460.1"/>
    </source>
</evidence>
<reference evidence="1 2" key="1">
    <citation type="submission" date="2017-10" db="EMBL/GenBank/DDBJ databases">
        <title>Sequencing the genomes of 1000 actinobacteria strains.</title>
        <authorList>
            <person name="Klenk H.-P."/>
        </authorList>
    </citation>
    <scope>NUCLEOTIDE SEQUENCE [LARGE SCALE GENOMIC DNA]</scope>
    <source>
        <strain evidence="1 2">DSM 46092</strain>
    </source>
</reference>
<dbReference type="GO" id="GO:0016491">
    <property type="term" value="F:oxidoreductase activity"/>
    <property type="evidence" value="ECO:0007669"/>
    <property type="project" value="InterPro"/>
</dbReference>
<dbReference type="InterPro" id="IPR004378">
    <property type="entry name" value="F420H2_quin_Rdtase"/>
</dbReference>
<gene>
    <name evidence="1" type="ORF">ATK36_3549</name>
</gene>
<dbReference type="Gene3D" id="2.30.110.10">
    <property type="entry name" value="Electron Transport, Fmn-binding Protein, Chain A"/>
    <property type="match status" value="1"/>
</dbReference>
<dbReference type="EMBL" id="PDJK01000002">
    <property type="protein sequence ID" value="PFG48460.1"/>
    <property type="molecule type" value="Genomic_DNA"/>
</dbReference>
<dbReference type="RefSeq" id="WP_098512535.1">
    <property type="nucleotide sequence ID" value="NZ_JBIAKZ010000043.1"/>
</dbReference>
<dbReference type="Pfam" id="PF04075">
    <property type="entry name" value="F420H2_quin_red"/>
    <property type="match status" value="1"/>
</dbReference>
<protein>
    <submittedName>
        <fullName evidence="1">Deazaflavin-dependent oxidoreductase (Nitroreductase family)</fullName>
    </submittedName>
</protein>
<dbReference type="NCBIfam" id="TIGR00026">
    <property type="entry name" value="hi_GC_TIGR00026"/>
    <property type="match status" value="1"/>
</dbReference>
<dbReference type="Proteomes" id="UP000243542">
    <property type="component" value="Unassembled WGS sequence"/>
</dbReference>
<name>A0A2A9FD97_9PSEU</name>
<dbReference type="InterPro" id="IPR012349">
    <property type="entry name" value="Split_barrel_FMN-bd"/>
</dbReference>
<sequence>MVLSRKVARFNRKVTNRITKRFAGVLPGFGLLVHRGRRSGREFRTPLNLVRTGDGFLFALTYGPDADWVRNVFAAGGAELRTRGRTYRLTEPELLHEEAGRRMPAGVRQILGLVGVTDYLALKTRAGKQD</sequence>
<proteinExistence type="predicted"/>
<comment type="caution">
    <text evidence="1">The sequence shown here is derived from an EMBL/GenBank/DDBJ whole genome shotgun (WGS) entry which is preliminary data.</text>
</comment>
<evidence type="ECO:0000313" key="2">
    <source>
        <dbReference type="Proteomes" id="UP000243542"/>
    </source>
</evidence>
<keyword evidence="2" id="KW-1185">Reference proteome</keyword>
<organism evidence="1 2">
    <name type="scientific">Amycolatopsis sulphurea</name>
    <dbReference type="NCBI Taxonomy" id="76022"/>
    <lineage>
        <taxon>Bacteria</taxon>
        <taxon>Bacillati</taxon>
        <taxon>Actinomycetota</taxon>
        <taxon>Actinomycetes</taxon>
        <taxon>Pseudonocardiales</taxon>
        <taxon>Pseudonocardiaceae</taxon>
        <taxon>Amycolatopsis</taxon>
    </lineage>
</organism>
<accession>A0A2A9FD97</accession>
<dbReference type="AlphaFoldDB" id="A0A2A9FD97"/>